<evidence type="ECO:0000313" key="6">
    <source>
        <dbReference type="EMBL" id="CAF3712959.1"/>
    </source>
</evidence>
<evidence type="ECO:0000256" key="1">
    <source>
        <dbReference type="SAM" id="Coils"/>
    </source>
</evidence>
<evidence type="ECO:0000313" key="9">
    <source>
        <dbReference type="EMBL" id="CAF4464010.1"/>
    </source>
</evidence>
<dbReference type="Proteomes" id="UP000663873">
    <property type="component" value="Unassembled WGS sequence"/>
</dbReference>
<dbReference type="EMBL" id="CAJNYT010004636">
    <property type="protein sequence ID" value="CAF3676271.1"/>
    <property type="molecule type" value="Genomic_DNA"/>
</dbReference>
<comment type="caution">
    <text evidence="8">The sequence shown here is derived from an EMBL/GenBank/DDBJ whole genome shotgun (WGS) entry which is preliminary data.</text>
</comment>
<dbReference type="SUPFAM" id="SSF47576">
    <property type="entry name" value="Calponin-homology domain, CH-domain"/>
    <property type="match status" value="1"/>
</dbReference>
<dbReference type="Proteomes" id="UP000663833">
    <property type="component" value="Unassembled WGS sequence"/>
</dbReference>
<protein>
    <recommendedName>
        <fullName evidence="2">Calponin-homology (CH) domain-containing protein</fullName>
    </recommendedName>
</protein>
<dbReference type="Gene3D" id="1.10.418.10">
    <property type="entry name" value="Calponin-like domain"/>
    <property type="match status" value="1"/>
</dbReference>
<evidence type="ECO:0000313" key="7">
    <source>
        <dbReference type="EMBL" id="CAF4121746.1"/>
    </source>
</evidence>
<name>A0A820EYV8_9BILA</name>
<dbReference type="EMBL" id="CAJNXB010000023">
    <property type="protein sequence ID" value="CAF2989985.1"/>
    <property type="molecule type" value="Genomic_DNA"/>
</dbReference>
<dbReference type="Proteomes" id="UP000663869">
    <property type="component" value="Unassembled WGS sequence"/>
</dbReference>
<dbReference type="OrthoDB" id="62528at2759"/>
<dbReference type="Proteomes" id="UP000663851">
    <property type="component" value="Unassembled WGS sequence"/>
</dbReference>
<dbReference type="InterPro" id="IPR001715">
    <property type="entry name" value="CH_dom"/>
</dbReference>
<evidence type="ECO:0000313" key="11">
    <source>
        <dbReference type="Proteomes" id="UP000663873"/>
    </source>
</evidence>
<dbReference type="GO" id="GO:0005930">
    <property type="term" value="C:axoneme"/>
    <property type="evidence" value="ECO:0007669"/>
    <property type="project" value="TreeGrafter"/>
</dbReference>
<dbReference type="Proteomes" id="UP000663825">
    <property type="component" value="Unassembled WGS sequence"/>
</dbReference>
<dbReference type="AlphaFoldDB" id="A0A820EYV8"/>
<dbReference type="EMBL" id="CAJNYU010003930">
    <property type="protein sequence ID" value="CAF3712959.1"/>
    <property type="molecule type" value="Genomic_DNA"/>
</dbReference>
<dbReference type="PANTHER" id="PTHR12509">
    <property type="entry name" value="SPERMATOGENESIS-ASSOCIATED 4-RELATED"/>
    <property type="match status" value="1"/>
</dbReference>
<dbReference type="EMBL" id="CAJOBQ010000100">
    <property type="protein sequence ID" value="CAF4255794.1"/>
    <property type="molecule type" value="Genomic_DNA"/>
</dbReference>
<evidence type="ECO:0000313" key="8">
    <source>
        <dbReference type="EMBL" id="CAF4255794.1"/>
    </source>
</evidence>
<dbReference type="InterPro" id="IPR036872">
    <property type="entry name" value="CH_dom_sf"/>
</dbReference>
<evidence type="ECO:0000313" key="3">
    <source>
        <dbReference type="EMBL" id="CAF2989985.1"/>
    </source>
</evidence>
<evidence type="ECO:0000313" key="4">
    <source>
        <dbReference type="EMBL" id="CAF3479506.1"/>
    </source>
</evidence>
<sequence length="292" mass="32874">MLDIRSFALNQYQYHIYHNHSEIHDDLLSWLATVPLSRAVWDVGEDFADGVLAADIIYNFFPQLIDLAKIHVPRNMSQRTGNWHYLRTEVLPKIGLQLPQMITVDITNGVHRAAELFLLQLRETIQGHLMRARQASHQQSNSGRSYIGGQNRLPQLQTTARQGAILPGINGANQSGINGANYSVTNGMNHSIVNGPNKSGITALNLTGIKGANGSSNIYSNRNGDSLDPSLAPCKEALRIKDDELTALREKVKLYEKLLREKTKLHEKQLRAKDIRIRELESRLEKEKNKRS</sequence>
<keyword evidence="11" id="KW-1185">Reference proteome</keyword>
<dbReference type="GO" id="GO:0008017">
    <property type="term" value="F:microtubule binding"/>
    <property type="evidence" value="ECO:0007669"/>
    <property type="project" value="TreeGrafter"/>
</dbReference>
<accession>A0A820EYV8</accession>
<dbReference type="EMBL" id="CAJNYD010003117">
    <property type="protein sequence ID" value="CAF3479506.1"/>
    <property type="molecule type" value="Genomic_DNA"/>
</dbReference>
<evidence type="ECO:0000313" key="10">
    <source>
        <dbReference type="Proteomes" id="UP000663862"/>
    </source>
</evidence>
<dbReference type="GO" id="GO:0051493">
    <property type="term" value="P:regulation of cytoskeleton organization"/>
    <property type="evidence" value="ECO:0007669"/>
    <property type="project" value="TreeGrafter"/>
</dbReference>
<evidence type="ECO:0000259" key="2">
    <source>
        <dbReference type="PROSITE" id="PS50021"/>
    </source>
</evidence>
<evidence type="ECO:0000313" key="5">
    <source>
        <dbReference type="EMBL" id="CAF3676271.1"/>
    </source>
</evidence>
<dbReference type="Proteomes" id="UP000663872">
    <property type="component" value="Unassembled WGS sequence"/>
</dbReference>
<organism evidence="8 10">
    <name type="scientific">Rotaria socialis</name>
    <dbReference type="NCBI Taxonomy" id="392032"/>
    <lineage>
        <taxon>Eukaryota</taxon>
        <taxon>Metazoa</taxon>
        <taxon>Spiralia</taxon>
        <taxon>Gnathifera</taxon>
        <taxon>Rotifera</taxon>
        <taxon>Eurotatoria</taxon>
        <taxon>Bdelloidea</taxon>
        <taxon>Philodinida</taxon>
        <taxon>Philodinidae</taxon>
        <taxon>Rotaria</taxon>
    </lineage>
</organism>
<dbReference type="InterPro" id="IPR052111">
    <property type="entry name" value="Spermatogenesis_Ciliary_MAP"/>
</dbReference>
<dbReference type="Pfam" id="PF06294">
    <property type="entry name" value="CH_2"/>
    <property type="match status" value="1"/>
</dbReference>
<feature type="coiled-coil region" evidence="1">
    <location>
        <begin position="245"/>
        <end position="290"/>
    </location>
</feature>
<reference evidence="8" key="1">
    <citation type="submission" date="2021-02" db="EMBL/GenBank/DDBJ databases">
        <authorList>
            <person name="Nowell W R."/>
        </authorList>
    </citation>
    <scope>NUCLEOTIDE SEQUENCE</scope>
</reference>
<dbReference type="Proteomes" id="UP000663862">
    <property type="component" value="Unassembled WGS sequence"/>
</dbReference>
<keyword evidence="1" id="KW-0175">Coiled coil</keyword>
<dbReference type="EMBL" id="CAJOBP010005237">
    <property type="protein sequence ID" value="CAF4464010.1"/>
    <property type="molecule type" value="Genomic_DNA"/>
</dbReference>
<feature type="domain" description="Calponin-homology (CH)" evidence="2">
    <location>
        <begin position="21"/>
        <end position="126"/>
    </location>
</feature>
<dbReference type="EMBL" id="CAJOBO010000078">
    <property type="protein sequence ID" value="CAF4121746.1"/>
    <property type="molecule type" value="Genomic_DNA"/>
</dbReference>
<dbReference type="PANTHER" id="PTHR12509:SF9">
    <property type="entry name" value="SPERM FLAGELLAR PROTEIN 1 ISOFORM X1"/>
    <property type="match status" value="1"/>
</dbReference>
<proteinExistence type="predicted"/>
<gene>
    <name evidence="6" type="ORF">FME351_LOCUS28530</name>
    <name evidence="5" type="ORF">GRG538_LOCUS26712</name>
    <name evidence="7" type="ORF">HFQ381_LOCUS2404</name>
    <name evidence="4" type="ORF">LUA448_LOCUS23933</name>
    <name evidence="3" type="ORF">TIS948_LOCUS912</name>
    <name evidence="8" type="ORF">TSG867_LOCUS3382</name>
    <name evidence="9" type="ORF">UJA718_LOCUS23720</name>
</gene>
<dbReference type="PROSITE" id="PS50021">
    <property type="entry name" value="CH"/>
    <property type="match status" value="1"/>
</dbReference>
<dbReference type="InterPro" id="IPR010441">
    <property type="entry name" value="CH_2"/>
</dbReference>